<comment type="caution">
    <text evidence="1">The sequence shown here is derived from an EMBL/GenBank/DDBJ whole genome shotgun (WGS) entry which is preliminary data.</text>
</comment>
<name>A0ABV1DM33_9FIRM</name>
<dbReference type="SUPFAM" id="SSF52309">
    <property type="entry name" value="N-(deoxy)ribosyltransferase-like"/>
    <property type="match status" value="1"/>
</dbReference>
<keyword evidence="2" id="KW-1185">Reference proteome</keyword>
<organism evidence="1 2">
    <name type="scientific">Blautia caccae</name>
    <dbReference type="NCBI Taxonomy" id="3133175"/>
    <lineage>
        <taxon>Bacteria</taxon>
        <taxon>Bacillati</taxon>
        <taxon>Bacillota</taxon>
        <taxon>Clostridia</taxon>
        <taxon>Lachnospirales</taxon>
        <taxon>Lachnospiraceae</taxon>
        <taxon>Blautia</taxon>
    </lineage>
</organism>
<evidence type="ECO:0000313" key="1">
    <source>
        <dbReference type="EMBL" id="MEQ2431421.1"/>
    </source>
</evidence>
<protein>
    <recommendedName>
        <fullName evidence="3">Nucleoside 2-deoxyribosyltransferase</fullName>
    </recommendedName>
</protein>
<dbReference type="Gene3D" id="3.40.50.450">
    <property type="match status" value="1"/>
</dbReference>
<evidence type="ECO:0008006" key="3">
    <source>
        <dbReference type="Google" id="ProtNLM"/>
    </source>
</evidence>
<evidence type="ECO:0000313" key="2">
    <source>
        <dbReference type="Proteomes" id="UP001457898"/>
    </source>
</evidence>
<reference evidence="1 2" key="1">
    <citation type="submission" date="2024-03" db="EMBL/GenBank/DDBJ databases">
        <title>Human intestinal bacterial collection.</title>
        <authorList>
            <person name="Pauvert C."/>
            <person name="Hitch T.C.A."/>
            <person name="Clavel T."/>
        </authorList>
    </citation>
    <scope>NUCLEOTIDE SEQUENCE [LARGE SCALE GENOMIC DNA]</scope>
    <source>
        <strain evidence="1 2">CLA-SR-H028</strain>
    </source>
</reference>
<dbReference type="RefSeq" id="WP_148391688.1">
    <property type="nucleotide sequence ID" value="NZ_JBBMFP010000008.1"/>
</dbReference>
<dbReference type="EMBL" id="JBBMFP010000008">
    <property type="protein sequence ID" value="MEQ2431421.1"/>
    <property type="molecule type" value="Genomic_DNA"/>
</dbReference>
<proteinExistence type="predicted"/>
<accession>A0ABV1DM33</accession>
<gene>
    <name evidence="1" type="ORF">WMO65_10440</name>
</gene>
<dbReference type="Proteomes" id="UP001457898">
    <property type="component" value="Unassembled WGS sequence"/>
</dbReference>
<sequence length="226" mass="25985">MNKEQIYVEFRKKAESDEHYFTFGRYGIIEETLAYFGLVSKEFKGAHSCVHEDNLKTLHNFMVNEATDEQLRLIYQVATGKEKIPEINPVLQSSGMVFVSMPMNREKYDCVDQIRQGTKRAIEATGNEAYYVDLDAHNGNISDKIVEEIRNCKFLVADFTCQNTGVYYEAGYAKGIGKTVIYTCRQDDFINVHFDIKQIQFVVWTDAEDLKNKLQEQITKSGLSIV</sequence>